<evidence type="ECO:0000313" key="14">
    <source>
        <dbReference type="Proteomes" id="UP000319619"/>
    </source>
</evidence>
<dbReference type="PANTHER" id="PTHR11907">
    <property type="entry name" value="AMIDOPHOSPHORIBOSYLTRANSFERASE"/>
    <property type="match status" value="1"/>
</dbReference>
<evidence type="ECO:0000256" key="4">
    <source>
        <dbReference type="ARBA" id="ARBA00022679"/>
    </source>
</evidence>
<proteinExistence type="inferred from homology"/>
<keyword evidence="7" id="KW-0004">4Fe-4S</keyword>
<dbReference type="SUPFAM" id="SSF53271">
    <property type="entry name" value="PRTase-like"/>
    <property type="match status" value="1"/>
</dbReference>
<evidence type="ECO:0000256" key="10">
    <source>
        <dbReference type="PIRSR" id="PIRSR000485-2"/>
    </source>
</evidence>
<dbReference type="InterPro" id="IPR029057">
    <property type="entry name" value="PRTase-like"/>
</dbReference>
<feature type="binding site" evidence="7 10">
    <location>
        <position position="294"/>
    </location>
    <ligand>
        <name>Mg(2+)</name>
        <dbReference type="ChEBI" id="CHEBI:18420"/>
    </ligand>
</feature>
<evidence type="ECO:0000256" key="11">
    <source>
        <dbReference type="PIRSR" id="PIRSR000485-3"/>
    </source>
</evidence>
<keyword evidence="7 10" id="KW-0479">Metal-binding</keyword>
<dbReference type="Pfam" id="PF00156">
    <property type="entry name" value="Pribosyltran"/>
    <property type="match status" value="1"/>
</dbReference>
<evidence type="ECO:0000256" key="5">
    <source>
        <dbReference type="ARBA" id="ARBA00022755"/>
    </source>
</evidence>
<feature type="active site" description="Nucleophile" evidence="7 9">
    <location>
        <position position="11"/>
    </location>
</feature>
<dbReference type="Gene3D" id="3.60.20.10">
    <property type="entry name" value="Glutamine Phosphoribosylpyrophosphate, subunit 1, domain 1"/>
    <property type="match status" value="1"/>
</dbReference>
<keyword evidence="3 7" id="KW-0328">Glycosyltransferase</keyword>
<dbReference type="SUPFAM" id="SSF56235">
    <property type="entry name" value="N-terminal nucleophile aminohydrolases (Ntn hydrolases)"/>
    <property type="match status" value="1"/>
</dbReference>
<keyword evidence="5 7" id="KW-0658">Purine biosynthesis</keyword>
<evidence type="ECO:0000256" key="7">
    <source>
        <dbReference type="HAMAP-Rule" id="MF_01931"/>
    </source>
</evidence>
<keyword evidence="7 10" id="KW-0460">Magnesium</keyword>
<dbReference type="GO" id="GO:0051539">
    <property type="term" value="F:4 iron, 4 sulfur cluster binding"/>
    <property type="evidence" value="ECO:0007669"/>
    <property type="project" value="UniProtKB-KW"/>
</dbReference>
<dbReference type="PROSITE" id="PS51278">
    <property type="entry name" value="GATASE_TYPE_2"/>
    <property type="match status" value="1"/>
</dbReference>
<evidence type="ECO:0000256" key="3">
    <source>
        <dbReference type="ARBA" id="ARBA00022676"/>
    </source>
</evidence>
<sequence>MSQPSGKKEFCGIFAVFNSPNAAEMTFMGLHALQHRGQESTGIVSSDGENLYRHADLGLVADVFANPHNLKKLKGHLAIGHNRYSTTGSTSVANTQPMAINYHGGALALAHNGNLVNSGSLRQQLERAGSIFSSSADSEVILHLLARSRKSDLIGQLRDALGQIEGAYALVILTEDSIIAVRDPHGFRPLCMGSKDGTVVFASESCALDLVEATYIRDVDAGEIVVVSEDGVKSHHLPPVDSVTQCIFEFIYFSRPDSRIFGEYVDKTRRKLGKVLAEESPTPGADIVISVPDSSNTAALGYAQKAGLPYELALIRNHYIGRTFIHPSQVMRDYNVRVKFNTVGGVLRGRSVVVVDDSIVRGTTLKKLTSLIRHAGASEVHLRISSPPIRYPCFFGMDFPTSKELVASHKDVEEVRSFLGVDSLNYLSIEGLLRAVPVGRCGYCTCCFTGDYPVEIKEACDKHLLEHTTHIMELEFKDDKE</sequence>
<gene>
    <name evidence="7" type="primary">purF</name>
    <name evidence="13" type="ORF">CEE37_05520</name>
</gene>
<comment type="cofactor">
    <cofactor evidence="7 11">
        <name>[4Fe-4S] cluster</name>
        <dbReference type="ChEBI" id="CHEBI:49883"/>
    </cofactor>
    <text evidence="7 11">Binds 1 [4Fe-4S] cluster per subunit.</text>
</comment>
<protein>
    <recommendedName>
        <fullName evidence="7">Amidophosphoribosyltransferase</fullName>
        <shortName evidence="7">ATase</shortName>
        <ecNumber evidence="7">2.4.2.14</ecNumber>
    </recommendedName>
    <alternativeName>
        <fullName evidence="7">Glutamine phosphoribosylpyrophosphate amidotransferase</fullName>
        <shortName evidence="7">GPATase</shortName>
    </alternativeName>
</protein>
<evidence type="ECO:0000256" key="2">
    <source>
        <dbReference type="ARBA" id="ARBA00010138"/>
    </source>
</evidence>
<feature type="binding site" evidence="7 11">
    <location>
        <position position="447"/>
    </location>
    <ligand>
        <name>[4Fe-4S] cluster</name>
        <dbReference type="ChEBI" id="CHEBI:49883"/>
    </ligand>
</feature>
<evidence type="ECO:0000256" key="8">
    <source>
        <dbReference type="PIRNR" id="PIRNR000485"/>
    </source>
</evidence>
<reference evidence="13 14" key="1">
    <citation type="submission" date="2017-06" db="EMBL/GenBank/DDBJ databases">
        <title>Novel microbial phyla capable of carbon fixation and sulfur reduction in deep-sea sediments.</title>
        <authorList>
            <person name="Huang J."/>
            <person name="Baker B."/>
            <person name="Wang Y."/>
        </authorList>
    </citation>
    <scope>NUCLEOTIDE SEQUENCE [LARGE SCALE GENOMIC DNA]</scope>
    <source>
        <strain evidence="13">B3_LCP</strain>
    </source>
</reference>
<evidence type="ECO:0000256" key="1">
    <source>
        <dbReference type="ARBA" id="ARBA00005209"/>
    </source>
</evidence>
<feature type="domain" description="Glutamine amidotransferase type-2" evidence="12">
    <location>
        <begin position="11"/>
        <end position="230"/>
    </location>
</feature>
<dbReference type="CDD" id="cd00715">
    <property type="entry name" value="GPATase_N"/>
    <property type="match status" value="1"/>
</dbReference>
<dbReference type="GO" id="GO:0000287">
    <property type="term" value="F:magnesium ion binding"/>
    <property type="evidence" value="ECO:0007669"/>
    <property type="project" value="UniProtKB-UniRule"/>
</dbReference>
<keyword evidence="7 11" id="KW-0408">Iron</keyword>
<evidence type="ECO:0000259" key="12">
    <source>
        <dbReference type="PROSITE" id="PS51278"/>
    </source>
</evidence>
<dbReference type="InterPro" id="IPR035584">
    <property type="entry name" value="PurF_N"/>
</dbReference>
<dbReference type="HAMAP" id="MF_01931">
    <property type="entry name" value="PurF"/>
    <property type="match status" value="1"/>
</dbReference>
<dbReference type="InterPro" id="IPR017932">
    <property type="entry name" value="GATase_2_dom"/>
</dbReference>
<feature type="binding site" evidence="7 10">
    <location>
        <position position="357"/>
    </location>
    <ligand>
        <name>Mg(2+)</name>
        <dbReference type="ChEBI" id="CHEBI:18420"/>
    </ligand>
</feature>
<keyword evidence="6 7" id="KW-0315">Glutamine amidotransferase</keyword>
<feature type="binding site" evidence="7 11">
    <location>
        <position position="393"/>
    </location>
    <ligand>
        <name>[4Fe-4S] cluster</name>
        <dbReference type="ChEBI" id="CHEBI:49883"/>
    </ligand>
</feature>
<accession>A0A532V1S8</accession>
<comment type="catalytic activity">
    <reaction evidence="7 8">
        <text>5-phospho-beta-D-ribosylamine + L-glutamate + diphosphate = 5-phospho-alpha-D-ribose 1-diphosphate + L-glutamine + H2O</text>
        <dbReference type="Rhea" id="RHEA:14905"/>
        <dbReference type="ChEBI" id="CHEBI:15377"/>
        <dbReference type="ChEBI" id="CHEBI:29985"/>
        <dbReference type="ChEBI" id="CHEBI:33019"/>
        <dbReference type="ChEBI" id="CHEBI:58017"/>
        <dbReference type="ChEBI" id="CHEBI:58359"/>
        <dbReference type="ChEBI" id="CHEBI:58681"/>
        <dbReference type="EC" id="2.4.2.14"/>
    </reaction>
</comment>
<comment type="caution">
    <text evidence="13">The sequence shown here is derived from an EMBL/GenBank/DDBJ whole genome shotgun (WGS) entry which is preliminary data.</text>
</comment>
<dbReference type="PIRSF" id="PIRSF000485">
    <property type="entry name" value="Amd_phspho_trans"/>
    <property type="match status" value="1"/>
</dbReference>
<dbReference type="EMBL" id="NJBN01000003">
    <property type="protein sequence ID" value="TKJ41128.1"/>
    <property type="molecule type" value="Genomic_DNA"/>
</dbReference>
<dbReference type="Proteomes" id="UP000319619">
    <property type="component" value="Unassembled WGS sequence"/>
</dbReference>
<feature type="binding site" evidence="7 10">
    <location>
        <position position="356"/>
    </location>
    <ligand>
        <name>Mg(2+)</name>
        <dbReference type="ChEBI" id="CHEBI:18420"/>
    </ligand>
</feature>
<dbReference type="Gene3D" id="3.40.50.2020">
    <property type="match status" value="1"/>
</dbReference>
<comment type="function">
    <text evidence="7">Catalyzes the formation of phosphoribosylamine from phosphoribosylpyrophosphate (PRPP) and glutamine.</text>
</comment>
<dbReference type="GO" id="GO:0009113">
    <property type="term" value="P:purine nucleobase biosynthetic process"/>
    <property type="evidence" value="ECO:0007669"/>
    <property type="project" value="UniProtKB-UniRule"/>
</dbReference>
<feature type="binding site" evidence="7 11">
    <location>
        <position position="444"/>
    </location>
    <ligand>
        <name>[4Fe-4S] cluster</name>
        <dbReference type="ChEBI" id="CHEBI:49883"/>
    </ligand>
</feature>
<dbReference type="GO" id="GO:0006189">
    <property type="term" value="P:'de novo' IMP biosynthetic process"/>
    <property type="evidence" value="ECO:0007669"/>
    <property type="project" value="UniProtKB-UniRule"/>
</dbReference>
<dbReference type="AlphaFoldDB" id="A0A532V1S8"/>
<evidence type="ECO:0000313" key="13">
    <source>
        <dbReference type="EMBL" id="TKJ41128.1"/>
    </source>
</evidence>
<evidence type="ECO:0000256" key="9">
    <source>
        <dbReference type="PIRSR" id="PIRSR000485-1"/>
    </source>
</evidence>
<comment type="pathway">
    <text evidence="1 7 8">Purine metabolism; IMP biosynthesis via de novo pathway; N(1)-(5-phospho-D-ribosyl)glycinamide from 5-phospho-alpha-D-ribose 1-diphosphate: step 1/2.</text>
</comment>
<comment type="cofactor">
    <cofactor evidence="7 10">
        <name>Mg(2+)</name>
        <dbReference type="ChEBI" id="CHEBI:18420"/>
    </cofactor>
    <text evidence="7 10">Binds 1 Mg(2+) ion per subunit.</text>
</comment>
<evidence type="ECO:0000256" key="6">
    <source>
        <dbReference type="ARBA" id="ARBA00022962"/>
    </source>
</evidence>
<name>A0A532V1S8_UNCL8</name>
<keyword evidence="4 7" id="KW-0808">Transferase</keyword>
<feature type="binding site" evidence="7 11">
    <location>
        <position position="246"/>
    </location>
    <ligand>
        <name>[4Fe-4S] cluster</name>
        <dbReference type="ChEBI" id="CHEBI:49883"/>
    </ligand>
</feature>
<keyword evidence="7 11" id="KW-0411">Iron-sulfur</keyword>
<dbReference type="InterPro" id="IPR005854">
    <property type="entry name" value="PurF"/>
</dbReference>
<dbReference type="UniPathway" id="UPA00074">
    <property type="reaction ID" value="UER00124"/>
</dbReference>
<dbReference type="Pfam" id="PF13522">
    <property type="entry name" value="GATase_6"/>
    <property type="match status" value="1"/>
</dbReference>
<dbReference type="GO" id="GO:0004044">
    <property type="term" value="F:amidophosphoribosyltransferase activity"/>
    <property type="evidence" value="ECO:0007669"/>
    <property type="project" value="UniProtKB-UniRule"/>
</dbReference>
<dbReference type="EC" id="2.4.2.14" evidence="7"/>
<dbReference type="InterPro" id="IPR029055">
    <property type="entry name" value="Ntn_hydrolases_N"/>
</dbReference>
<dbReference type="CDD" id="cd06223">
    <property type="entry name" value="PRTases_typeI"/>
    <property type="match status" value="1"/>
</dbReference>
<organism evidence="13 14">
    <name type="scientific">candidate division LCP-89 bacterium B3_LCP</name>
    <dbReference type="NCBI Taxonomy" id="2012998"/>
    <lineage>
        <taxon>Bacteria</taxon>
        <taxon>Pseudomonadati</taxon>
        <taxon>Bacteria division LCP-89</taxon>
    </lineage>
</organism>
<dbReference type="InterPro" id="IPR000836">
    <property type="entry name" value="PRTase_dom"/>
</dbReference>
<dbReference type="NCBIfam" id="TIGR01134">
    <property type="entry name" value="purF"/>
    <property type="match status" value="1"/>
</dbReference>
<comment type="similarity">
    <text evidence="2 7 8">In the C-terminal section; belongs to the purine/pyrimidine phosphoribosyltransferase family.</text>
</comment>